<dbReference type="Proteomes" id="UP000249185">
    <property type="component" value="Unassembled WGS sequence"/>
</dbReference>
<dbReference type="PROSITE" id="PS01315">
    <property type="entry name" value="CDS"/>
    <property type="match status" value="1"/>
</dbReference>
<evidence type="ECO:0000256" key="7">
    <source>
        <dbReference type="ARBA" id="ARBA00019373"/>
    </source>
</evidence>
<dbReference type="PANTHER" id="PTHR46382:SF1">
    <property type="entry name" value="PHOSPHATIDATE CYTIDYLYLTRANSFERASE"/>
    <property type="match status" value="1"/>
</dbReference>
<evidence type="ECO:0000256" key="16">
    <source>
        <dbReference type="ARBA" id="ARBA00023209"/>
    </source>
</evidence>
<evidence type="ECO:0000256" key="4">
    <source>
        <dbReference type="ARBA" id="ARBA00005189"/>
    </source>
</evidence>
<gene>
    <name evidence="20" type="ORF">DI556_11040</name>
</gene>
<evidence type="ECO:0000256" key="5">
    <source>
        <dbReference type="ARBA" id="ARBA00010185"/>
    </source>
</evidence>
<feature type="transmembrane region" description="Helical" evidence="19">
    <location>
        <begin position="179"/>
        <end position="199"/>
    </location>
</feature>
<accession>A0A2W5NAV8</accession>
<proteinExistence type="inferred from homology"/>
<evidence type="ECO:0000256" key="12">
    <source>
        <dbReference type="ARBA" id="ARBA00022695"/>
    </source>
</evidence>
<dbReference type="GO" id="GO:0004605">
    <property type="term" value="F:phosphatidate cytidylyltransferase activity"/>
    <property type="evidence" value="ECO:0007669"/>
    <property type="project" value="UniProtKB-EC"/>
</dbReference>
<keyword evidence="13 19" id="KW-1133">Transmembrane helix</keyword>
<keyword evidence="16" id="KW-0594">Phospholipid biosynthesis</keyword>
<evidence type="ECO:0000256" key="11">
    <source>
        <dbReference type="ARBA" id="ARBA00022692"/>
    </source>
</evidence>
<evidence type="ECO:0000256" key="17">
    <source>
        <dbReference type="ARBA" id="ARBA00023264"/>
    </source>
</evidence>
<dbReference type="Pfam" id="PF01148">
    <property type="entry name" value="CTP_transf_1"/>
    <property type="match status" value="1"/>
</dbReference>
<keyword evidence="15 19" id="KW-0472">Membrane</keyword>
<keyword evidence="12 18" id="KW-0548">Nucleotidyltransferase</keyword>
<organism evidence="20 21">
    <name type="scientific">Rhodovulum sulfidophilum</name>
    <name type="common">Rhodobacter sulfidophilus</name>
    <dbReference type="NCBI Taxonomy" id="35806"/>
    <lineage>
        <taxon>Bacteria</taxon>
        <taxon>Pseudomonadati</taxon>
        <taxon>Pseudomonadota</taxon>
        <taxon>Alphaproteobacteria</taxon>
        <taxon>Rhodobacterales</taxon>
        <taxon>Paracoccaceae</taxon>
        <taxon>Rhodovulum</taxon>
    </lineage>
</organism>
<keyword evidence="8" id="KW-1003">Cell membrane</keyword>
<evidence type="ECO:0000256" key="14">
    <source>
        <dbReference type="ARBA" id="ARBA00023098"/>
    </source>
</evidence>
<dbReference type="PANTHER" id="PTHR46382">
    <property type="entry name" value="PHOSPHATIDATE CYTIDYLYLTRANSFERASE"/>
    <property type="match status" value="1"/>
</dbReference>
<evidence type="ECO:0000256" key="15">
    <source>
        <dbReference type="ARBA" id="ARBA00023136"/>
    </source>
</evidence>
<keyword evidence="10 18" id="KW-0808">Transferase</keyword>
<evidence type="ECO:0000256" key="1">
    <source>
        <dbReference type="ARBA" id="ARBA00001698"/>
    </source>
</evidence>
<feature type="transmembrane region" description="Helical" evidence="19">
    <location>
        <begin position="72"/>
        <end position="105"/>
    </location>
</feature>
<evidence type="ECO:0000256" key="9">
    <source>
        <dbReference type="ARBA" id="ARBA00022516"/>
    </source>
</evidence>
<dbReference type="GO" id="GO:0005886">
    <property type="term" value="C:plasma membrane"/>
    <property type="evidence" value="ECO:0007669"/>
    <property type="project" value="UniProtKB-SubCell"/>
</dbReference>
<dbReference type="GO" id="GO:0016024">
    <property type="term" value="P:CDP-diacylglycerol biosynthetic process"/>
    <property type="evidence" value="ECO:0007669"/>
    <property type="project" value="UniProtKB-UniPathway"/>
</dbReference>
<evidence type="ECO:0000256" key="6">
    <source>
        <dbReference type="ARBA" id="ARBA00012487"/>
    </source>
</evidence>
<comment type="caution">
    <text evidence="20">The sequence shown here is derived from an EMBL/GenBank/DDBJ whole genome shotgun (WGS) entry which is preliminary data.</text>
</comment>
<sequence>MRDAPPKPVRFGDLGLRVVSGLVLAAIAGIDIWLGGVWSVTLLAALLVVMLWELDRMVQAGLPPRPASFPAVAIPGAVAVFATYLAGPLAGIAAIAVGCGLAALAGGRRRGWLIGGLLYMGLAVCAMVPLRHLEPNGLFFVIWLIVVVVATDVGAYFVGRIMGGPRLWPAVSPGKTRSGALGGLGFAVLLGVPIGLWVGQDLFTSIFLSVGVSITSQCGDLLESAVKRRFGVKDASHIIPGHGGVMDRLDGVLGGVWFVAICGLAGIGTLG</sequence>
<evidence type="ECO:0000313" key="20">
    <source>
        <dbReference type="EMBL" id="PZQ49399.1"/>
    </source>
</evidence>
<evidence type="ECO:0000256" key="3">
    <source>
        <dbReference type="ARBA" id="ARBA00005119"/>
    </source>
</evidence>
<keyword evidence="9" id="KW-0444">Lipid biosynthesis</keyword>
<feature type="transmembrane region" description="Helical" evidence="19">
    <location>
        <begin position="252"/>
        <end position="270"/>
    </location>
</feature>
<evidence type="ECO:0000256" key="2">
    <source>
        <dbReference type="ARBA" id="ARBA00004651"/>
    </source>
</evidence>
<evidence type="ECO:0000256" key="18">
    <source>
        <dbReference type="RuleBase" id="RU003938"/>
    </source>
</evidence>
<feature type="transmembrane region" description="Helical" evidence="19">
    <location>
        <begin position="112"/>
        <end position="131"/>
    </location>
</feature>
<name>A0A2W5NAV8_RHOSU</name>
<comment type="similarity">
    <text evidence="5 18">Belongs to the CDS family.</text>
</comment>
<keyword evidence="14" id="KW-0443">Lipid metabolism</keyword>
<evidence type="ECO:0000313" key="21">
    <source>
        <dbReference type="Proteomes" id="UP000249185"/>
    </source>
</evidence>
<comment type="pathway">
    <text evidence="3 18">Phospholipid metabolism; CDP-diacylglycerol biosynthesis; CDP-diacylglycerol from sn-glycerol 3-phosphate: step 3/3.</text>
</comment>
<dbReference type="EC" id="2.7.7.41" evidence="6 18"/>
<dbReference type="UniPathway" id="UPA00557">
    <property type="reaction ID" value="UER00614"/>
</dbReference>
<evidence type="ECO:0000256" key="19">
    <source>
        <dbReference type="SAM" id="Phobius"/>
    </source>
</evidence>
<comment type="pathway">
    <text evidence="4">Lipid metabolism.</text>
</comment>
<keyword evidence="17" id="KW-1208">Phospholipid metabolism</keyword>
<dbReference type="AlphaFoldDB" id="A0A2W5NAV8"/>
<comment type="catalytic activity">
    <reaction evidence="1 18">
        <text>a 1,2-diacyl-sn-glycero-3-phosphate + CTP + H(+) = a CDP-1,2-diacyl-sn-glycerol + diphosphate</text>
        <dbReference type="Rhea" id="RHEA:16229"/>
        <dbReference type="ChEBI" id="CHEBI:15378"/>
        <dbReference type="ChEBI" id="CHEBI:33019"/>
        <dbReference type="ChEBI" id="CHEBI:37563"/>
        <dbReference type="ChEBI" id="CHEBI:58332"/>
        <dbReference type="ChEBI" id="CHEBI:58608"/>
        <dbReference type="EC" id="2.7.7.41"/>
    </reaction>
</comment>
<evidence type="ECO:0000256" key="10">
    <source>
        <dbReference type="ARBA" id="ARBA00022679"/>
    </source>
</evidence>
<evidence type="ECO:0000256" key="8">
    <source>
        <dbReference type="ARBA" id="ARBA00022475"/>
    </source>
</evidence>
<keyword evidence="11 18" id="KW-0812">Transmembrane</keyword>
<evidence type="ECO:0000256" key="13">
    <source>
        <dbReference type="ARBA" id="ARBA00022989"/>
    </source>
</evidence>
<dbReference type="EMBL" id="QFPW01000007">
    <property type="protein sequence ID" value="PZQ49399.1"/>
    <property type="molecule type" value="Genomic_DNA"/>
</dbReference>
<protein>
    <recommendedName>
        <fullName evidence="7 18">Phosphatidate cytidylyltransferase</fullName>
        <ecNumber evidence="6 18">2.7.7.41</ecNumber>
    </recommendedName>
</protein>
<reference evidence="20 21" key="1">
    <citation type="submission" date="2017-08" db="EMBL/GenBank/DDBJ databases">
        <title>Infants hospitalized years apart are colonized by the same room-sourced microbial strains.</title>
        <authorList>
            <person name="Brooks B."/>
            <person name="Olm M.R."/>
            <person name="Firek B.A."/>
            <person name="Baker R."/>
            <person name="Thomas B.C."/>
            <person name="Morowitz M.J."/>
            <person name="Banfield J.F."/>
        </authorList>
    </citation>
    <scope>NUCLEOTIDE SEQUENCE [LARGE SCALE GENOMIC DNA]</scope>
    <source>
        <strain evidence="20">S2_005_002_R2_34</strain>
    </source>
</reference>
<feature type="transmembrane region" description="Helical" evidence="19">
    <location>
        <begin position="21"/>
        <end position="52"/>
    </location>
</feature>
<feature type="transmembrane region" description="Helical" evidence="19">
    <location>
        <begin position="137"/>
        <end position="158"/>
    </location>
</feature>
<comment type="subcellular location">
    <subcellularLocation>
        <location evidence="2">Cell membrane</location>
        <topology evidence="2">Multi-pass membrane protein</topology>
    </subcellularLocation>
</comment>
<dbReference type="InterPro" id="IPR000374">
    <property type="entry name" value="PC_trans"/>
</dbReference>